<gene>
    <name evidence="1" type="ORF">S03H2_72536</name>
</gene>
<sequence length="32" mass="3897">AYVCVCLWFVRMYLCVCVYLTHEGRERERGKI</sequence>
<proteinExistence type="predicted"/>
<comment type="caution">
    <text evidence="1">The sequence shown here is derived from an EMBL/GenBank/DDBJ whole genome shotgun (WGS) entry which is preliminary data.</text>
</comment>
<dbReference type="EMBL" id="BARU01049106">
    <property type="protein sequence ID" value="GAH90869.1"/>
    <property type="molecule type" value="Genomic_DNA"/>
</dbReference>
<protein>
    <submittedName>
        <fullName evidence="1">Uncharacterized protein</fullName>
    </submittedName>
</protein>
<accession>X1KL49</accession>
<dbReference type="AlphaFoldDB" id="X1KL49"/>
<feature type="non-terminal residue" evidence="1">
    <location>
        <position position="1"/>
    </location>
</feature>
<name>X1KL49_9ZZZZ</name>
<organism evidence="1">
    <name type="scientific">marine sediment metagenome</name>
    <dbReference type="NCBI Taxonomy" id="412755"/>
    <lineage>
        <taxon>unclassified sequences</taxon>
        <taxon>metagenomes</taxon>
        <taxon>ecological metagenomes</taxon>
    </lineage>
</organism>
<reference evidence="1" key="1">
    <citation type="journal article" date="2014" name="Front. Microbiol.">
        <title>High frequency of phylogenetically diverse reductive dehalogenase-homologous genes in deep subseafloor sedimentary metagenomes.</title>
        <authorList>
            <person name="Kawai M."/>
            <person name="Futagami T."/>
            <person name="Toyoda A."/>
            <person name="Takaki Y."/>
            <person name="Nishi S."/>
            <person name="Hori S."/>
            <person name="Arai W."/>
            <person name="Tsubouchi T."/>
            <person name="Morono Y."/>
            <person name="Uchiyama I."/>
            <person name="Ito T."/>
            <person name="Fujiyama A."/>
            <person name="Inagaki F."/>
            <person name="Takami H."/>
        </authorList>
    </citation>
    <scope>NUCLEOTIDE SEQUENCE</scope>
    <source>
        <strain evidence="1">Expedition CK06-06</strain>
    </source>
</reference>
<evidence type="ECO:0000313" key="1">
    <source>
        <dbReference type="EMBL" id="GAH90869.1"/>
    </source>
</evidence>